<dbReference type="InterPro" id="IPR006500">
    <property type="entry name" value="Helicase_put_C_phage/plasmid"/>
</dbReference>
<dbReference type="Gene3D" id="3.40.50.300">
    <property type="entry name" value="P-loop containing nucleotide triphosphate hydrolases"/>
    <property type="match status" value="1"/>
</dbReference>
<keyword evidence="2" id="KW-0378">Hydrolase</keyword>
<dbReference type="EMBL" id="SGKU01000045">
    <property type="protein sequence ID" value="NFA43648.1"/>
    <property type="molecule type" value="Genomic_DNA"/>
</dbReference>
<dbReference type="SMART" id="SM00943">
    <property type="entry name" value="Prim-Pol"/>
    <property type="match status" value="1"/>
</dbReference>
<dbReference type="GO" id="GO:0004386">
    <property type="term" value="F:helicase activity"/>
    <property type="evidence" value="ECO:0007669"/>
    <property type="project" value="UniProtKB-KW"/>
</dbReference>
<evidence type="ECO:0000256" key="1">
    <source>
        <dbReference type="ARBA" id="ARBA00022741"/>
    </source>
</evidence>
<dbReference type="SUPFAM" id="SSF56747">
    <property type="entry name" value="Prim-pol domain"/>
    <property type="match status" value="1"/>
</dbReference>
<proteinExistence type="predicted"/>
<dbReference type="Pfam" id="PF09250">
    <property type="entry name" value="Prim-Pol"/>
    <property type="match status" value="1"/>
</dbReference>
<protein>
    <submittedName>
        <fullName evidence="6">DNA primase</fullName>
    </submittedName>
</protein>
<organism evidence="6 7">
    <name type="scientific">Clostridium botulinum</name>
    <dbReference type="NCBI Taxonomy" id="1491"/>
    <lineage>
        <taxon>Bacteria</taxon>
        <taxon>Bacillati</taxon>
        <taxon>Bacillota</taxon>
        <taxon>Clostridia</taxon>
        <taxon>Eubacteriales</taxon>
        <taxon>Clostridiaceae</taxon>
        <taxon>Clostridium</taxon>
    </lineage>
</organism>
<dbReference type="NCBIfam" id="TIGR01613">
    <property type="entry name" value="primase_Cterm"/>
    <property type="match status" value="1"/>
</dbReference>
<dbReference type="Pfam" id="PF08706">
    <property type="entry name" value="D5_N"/>
    <property type="match status" value="1"/>
</dbReference>
<evidence type="ECO:0000313" key="6">
    <source>
        <dbReference type="EMBL" id="NFA43648.1"/>
    </source>
</evidence>
<dbReference type="InterPro" id="IPR015330">
    <property type="entry name" value="DNA_primase/pol_bifunc_N"/>
</dbReference>
<evidence type="ECO:0000256" key="3">
    <source>
        <dbReference type="ARBA" id="ARBA00022806"/>
    </source>
</evidence>
<dbReference type="InterPro" id="IPR045455">
    <property type="entry name" value="NrS-1_pol-like_helicase"/>
</dbReference>
<sequence length="717" mass="82736">MGKEKLKLLIQDKNLFPIIPLQDYKNIPYVKWSKEENRIKSIEEYEKYSNKNCTGYSLLTGKASGIMVIDLDVNHGNSSINGINNFNEFIEDLATEDKEIIYNTFSVKSPNGGIHLYFKYRKGLKNKAEYIPGVDIRTDGGIITLPYTKRKLEDGNIKEYEVLNNNDIQEMPKSLFDKFVNLHKRNNPSNDFSESKTNIDKVEFFSEGSRNDSLFKYAIAFIDKSNIRDENIIKDIIYALNLYKCKPPMEEQRVDSMISSIIGRLKPSYCDEKGIINAGLLSEYVLNETPCYTKGNLWYKYNNEKGVYEYLEFKQVQRMFFDYIVNVADKRTPNKPQNFAKLLMLISEDAREVHDEKKYINCLSGVIDIENNKLLKHDSKYKTEIQFQAQLIQDPKEYQERFDKSEFKKFLNDLLDDESILTLQESWGLMLSPHAKEVQNCFIYKGEGSNGKSVTFDIQEALINNSEKICGIGLGDFGGDFVISSAEGKHVNIVRDDELSGKTVHKFFKSMVTGEPVTVNRKNKDLVRLGFNITHFFGLNRLPSAADKSTGFFRRPIIIPFNNSFGTDEEVAKGLRDKVKDTEIGSRIINNELDIVFTWAYGGLKRVRANKWKVTISKAAESEMEEYREEVDSAYAFYNERIVKSPLKDHRIEKKKIYSAYLDWCSDNGITYMNNVHFGRQLSSFGVKSKVSNSIRYWLDIDLMDLELIEDNTNPFA</sequence>
<evidence type="ECO:0000256" key="2">
    <source>
        <dbReference type="ARBA" id="ARBA00022801"/>
    </source>
</evidence>
<keyword evidence="3" id="KW-0347">Helicase</keyword>
<dbReference type="CDD" id="cd04859">
    <property type="entry name" value="Prim_Pol"/>
    <property type="match status" value="1"/>
</dbReference>
<name>A0A6M0SRL6_CLOBO</name>
<dbReference type="InterPro" id="IPR051620">
    <property type="entry name" value="ORF904-like_C"/>
</dbReference>
<keyword evidence="4" id="KW-0067">ATP-binding</keyword>
<dbReference type="InterPro" id="IPR014820">
    <property type="entry name" value="PriCT_1"/>
</dbReference>
<accession>A0A6M0SRL6</accession>
<dbReference type="Pfam" id="PF19263">
    <property type="entry name" value="DUF5906"/>
    <property type="match status" value="1"/>
</dbReference>
<feature type="domain" description="SF3 helicase" evidence="5">
    <location>
        <begin position="418"/>
        <end position="574"/>
    </location>
</feature>
<dbReference type="InterPro" id="IPR014818">
    <property type="entry name" value="Phage/plasmid_primase_P4_C"/>
</dbReference>
<dbReference type="PROSITE" id="PS51206">
    <property type="entry name" value="SF3_HELICASE_1"/>
    <property type="match status" value="1"/>
</dbReference>
<dbReference type="GO" id="GO:0016787">
    <property type="term" value="F:hydrolase activity"/>
    <property type="evidence" value="ECO:0007669"/>
    <property type="project" value="UniProtKB-KW"/>
</dbReference>
<comment type="caution">
    <text evidence="6">The sequence shown here is derived from an EMBL/GenBank/DDBJ whole genome shotgun (WGS) entry which is preliminary data.</text>
</comment>
<reference evidence="6 7" key="1">
    <citation type="submission" date="2019-02" db="EMBL/GenBank/DDBJ databases">
        <title>Genome sequencing of Clostridium botulinum clinical isolates.</title>
        <authorList>
            <person name="Brunt J."/>
            <person name="Van Vliet A.H.M."/>
            <person name="Stringer S.C."/>
            <person name="Grant K.A."/>
            <person name="Carter A.C."/>
            <person name="Peck M.W."/>
        </authorList>
    </citation>
    <scope>NUCLEOTIDE SEQUENCE [LARGE SCALE GENOMIC DNA]</scope>
    <source>
        <strain evidence="6 7">H113700579</strain>
    </source>
</reference>
<dbReference type="GO" id="GO:0005524">
    <property type="term" value="F:ATP binding"/>
    <property type="evidence" value="ECO:0007669"/>
    <property type="project" value="UniProtKB-KW"/>
</dbReference>
<dbReference type="AlphaFoldDB" id="A0A6M0SRL6"/>
<dbReference type="InterPro" id="IPR027417">
    <property type="entry name" value="P-loop_NTPase"/>
</dbReference>
<dbReference type="SMART" id="SM00942">
    <property type="entry name" value="PriCT_1"/>
    <property type="match status" value="1"/>
</dbReference>
<evidence type="ECO:0000313" key="7">
    <source>
        <dbReference type="Proteomes" id="UP000472355"/>
    </source>
</evidence>
<dbReference type="InterPro" id="IPR004968">
    <property type="entry name" value="DNA_primase/NTPase_C"/>
</dbReference>
<evidence type="ECO:0000259" key="5">
    <source>
        <dbReference type="PROSITE" id="PS51206"/>
    </source>
</evidence>
<dbReference type="InterPro" id="IPR014015">
    <property type="entry name" value="Helicase_SF3_DNA-vir"/>
</dbReference>
<dbReference type="PANTHER" id="PTHR35372">
    <property type="entry name" value="ATP BINDING PROTEIN-RELATED"/>
    <property type="match status" value="1"/>
</dbReference>
<evidence type="ECO:0000256" key="4">
    <source>
        <dbReference type="ARBA" id="ARBA00022840"/>
    </source>
</evidence>
<dbReference type="PANTHER" id="PTHR35372:SF2">
    <property type="entry name" value="SF3 HELICASE DOMAIN-CONTAINING PROTEIN"/>
    <property type="match status" value="1"/>
</dbReference>
<keyword evidence="1" id="KW-0547">Nucleotide-binding</keyword>
<dbReference type="SUPFAM" id="SSF52540">
    <property type="entry name" value="P-loop containing nucleoside triphosphate hydrolases"/>
    <property type="match status" value="1"/>
</dbReference>
<gene>
    <name evidence="6" type="ORF">EXM65_13930</name>
</gene>
<dbReference type="Proteomes" id="UP000472355">
    <property type="component" value="Unassembled WGS sequence"/>
</dbReference>
<dbReference type="Pfam" id="PF03288">
    <property type="entry name" value="Pox_D5"/>
    <property type="match status" value="1"/>
</dbReference>